<reference evidence="3" key="2">
    <citation type="submission" date="2013-12" db="EMBL/GenBank/DDBJ databases">
        <title>Evolution of pathogenesis and genome organization in the Tremellales.</title>
        <authorList>
            <person name="Cuomo C."/>
            <person name="Litvintseva A."/>
            <person name="Heitman J."/>
            <person name="Chen Y."/>
            <person name="Sun S."/>
            <person name="Springer D."/>
            <person name="Dromer F."/>
            <person name="Young S."/>
            <person name="Zeng Q."/>
            <person name="Chapman S."/>
            <person name="Gujja S."/>
            <person name="Saif S."/>
            <person name="Birren B."/>
        </authorList>
    </citation>
    <scope>NUCLEOTIDE SEQUENCE [LARGE SCALE GENOMIC DNA]</scope>
    <source>
        <strain evidence="3">BCC8398</strain>
    </source>
</reference>
<keyword evidence="3" id="KW-1185">Reference proteome</keyword>
<sequence length="445" mass="48796">MSVSIEPSTNPASEASRSTRDSPSSFTRDQITDGFDTLRATSKQLDEVARATWHSTNGIVNMKQRSEADRRSIIDDDAFKAALGEDAFLTYLHLEVSKAIGLSARPSSAAQSGIIGEGQATEYQPVLQLTDILVPPSATATEADKTRWLRGQAERFASEYRESKMALSSRGYAEPPALDNIRDEAVSSVLGSYKLPGPDNDKLQASRSEFASAFQLMDVNDAIAVYEEMNYRRNIGIGFVNPSSRTVFCPTEKSRLVDSTSADCTSRACHLSEAVLAVQSELNTAVQLKSSMMAANPRLPDNMREWVKSKQPPRSEEFTQRMRDIEAAHDRQASKVRNALNIVFDSHTDGSTVAGDTDLSAAFQLPGRVHEPKSAADPLEEIYQAPGYPPNAIADLSNVTMELYNDPTRKSWTDLLPPHDYATSLAQSIIRGEAQNGSVRARYAH</sequence>
<proteinExistence type="predicted"/>
<evidence type="ECO:0000256" key="1">
    <source>
        <dbReference type="SAM" id="MobiDB-lite"/>
    </source>
</evidence>
<gene>
    <name evidence="2" type="ORF">I316_06884</name>
</gene>
<evidence type="ECO:0000313" key="3">
    <source>
        <dbReference type="Proteomes" id="UP000092666"/>
    </source>
</evidence>
<dbReference type="Proteomes" id="UP000092666">
    <property type="component" value="Unassembled WGS sequence"/>
</dbReference>
<dbReference type="EMBL" id="KV700134">
    <property type="protein sequence ID" value="OCF31482.1"/>
    <property type="molecule type" value="Genomic_DNA"/>
</dbReference>
<feature type="compositionally biased region" description="Polar residues" evidence="1">
    <location>
        <begin position="1"/>
        <end position="29"/>
    </location>
</feature>
<dbReference type="AlphaFoldDB" id="A0A1B9GK59"/>
<protein>
    <submittedName>
        <fullName evidence="2">Uncharacterized protein</fullName>
    </submittedName>
</protein>
<reference evidence="2 3" key="1">
    <citation type="submission" date="2013-07" db="EMBL/GenBank/DDBJ databases">
        <title>The Genome Sequence of Cryptococcus heveanensis BCC8398.</title>
        <authorList>
            <consortium name="The Broad Institute Genome Sequencing Platform"/>
            <person name="Cuomo C."/>
            <person name="Litvintseva A."/>
            <person name="Chen Y."/>
            <person name="Heitman J."/>
            <person name="Sun S."/>
            <person name="Springer D."/>
            <person name="Dromer F."/>
            <person name="Young S.K."/>
            <person name="Zeng Q."/>
            <person name="Gargeya S."/>
            <person name="Fitzgerald M."/>
            <person name="Abouelleil A."/>
            <person name="Alvarado L."/>
            <person name="Berlin A.M."/>
            <person name="Chapman S.B."/>
            <person name="Dewar J."/>
            <person name="Goldberg J."/>
            <person name="Griggs A."/>
            <person name="Gujja S."/>
            <person name="Hansen M."/>
            <person name="Howarth C."/>
            <person name="Imamovic A."/>
            <person name="Larimer J."/>
            <person name="McCowan C."/>
            <person name="Murphy C."/>
            <person name="Pearson M."/>
            <person name="Priest M."/>
            <person name="Roberts A."/>
            <person name="Saif S."/>
            <person name="Shea T."/>
            <person name="Sykes S."/>
            <person name="Wortman J."/>
            <person name="Nusbaum C."/>
            <person name="Birren B."/>
        </authorList>
    </citation>
    <scope>NUCLEOTIDE SEQUENCE [LARGE SCALE GENOMIC DNA]</scope>
    <source>
        <strain evidence="2 3">BCC8398</strain>
    </source>
</reference>
<evidence type="ECO:0000313" key="2">
    <source>
        <dbReference type="EMBL" id="OCF31482.1"/>
    </source>
</evidence>
<accession>A0A1B9GK59</accession>
<organism evidence="2 3">
    <name type="scientific">Kwoniella heveanensis BCC8398</name>
    <dbReference type="NCBI Taxonomy" id="1296120"/>
    <lineage>
        <taxon>Eukaryota</taxon>
        <taxon>Fungi</taxon>
        <taxon>Dikarya</taxon>
        <taxon>Basidiomycota</taxon>
        <taxon>Agaricomycotina</taxon>
        <taxon>Tremellomycetes</taxon>
        <taxon>Tremellales</taxon>
        <taxon>Cryptococcaceae</taxon>
        <taxon>Kwoniella</taxon>
    </lineage>
</organism>
<name>A0A1B9GK59_9TREE</name>
<feature type="region of interest" description="Disordered" evidence="1">
    <location>
        <begin position="1"/>
        <end position="33"/>
    </location>
</feature>